<dbReference type="Proteomes" id="UP001595724">
    <property type="component" value="Unassembled WGS sequence"/>
</dbReference>
<gene>
    <name evidence="3" type="ORF">ACFOM9_10035</name>
</gene>
<proteinExistence type="predicted"/>
<reference evidence="4" key="1">
    <citation type="journal article" date="2019" name="Int. J. Syst. Evol. Microbiol.">
        <title>The Global Catalogue of Microorganisms (GCM) 10K type strain sequencing project: providing services to taxonomists for standard genome sequencing and annotation.</title>
        <authorList>
            <consortium name="The Broad Institute Genomics Platform"/>
            <consortium name="The Broad Institute Genome Sequencing Center for Infectious Disease"/>
            <person name="Wu L."/>
            <person name="Ma J."/>
        </authorList>
    </citation>
    <scope>NUCLEOTIDE SEQUENCE [LARGE SCALE GENOMIC DNA]</scope>
    <source>
        <strain evidence="4">KCTC 42211</strain>
    </source>
</reference>
<organism evidence="3 4">
    <name type="scientific">Luteimonas notoginsengisoli</name>
    <dbReference type="NCBI Taxonomy" id="1578200"/>
    <lineage>
        <taxon>Bacteria</taxon>
        <taxon>Pseudomonadati</taxon>
        <taxon>Pseudomonadota</taxon>
        <taxon>Gammaproteobacteria</taxon>
        <taxon>Lysobacterales</taxon>
        <taxon>Lysobacteraceae</taxon>
        <taxon>Luteimonas</taxon>
    </lineage>
</organism>
<dbReference type="Gene3D" id="3.40.50.12780">
    <property type="entry name" value="N-terminal domain of ligase-like"/>
    <property type="match status" value="1"/>
</dbReference>
<dbReference type="PANTHER" id="PTHR43767">
    <property type="entry name" value="LONG-CHAIN-FATTY-ACID--COA LIGASE"/>
    <property type="match status" value="1"/>
</dbReference>
<dbReference type="NCBIfam" id="NF006754">
    <property type="entry name" value="PRK09274.1"/>
    <property type="match status" value="1"/>
</dbReference>
<comment type="caution">
    <text evidence="3">The sequence shown here is derived from an EMBL/GenBank/DDBJ whole genome shotgun (WGS) entry which is preliminary data.</text>
</comment>
<keyword evidence="3" id="KW-0436">Ligase</keyword>
<dbReference type="InterPro" id="IPR000873">
    <property type="entry name" value="AMP-dep_synth/lig_dom"/>
</dbReference>
<dbReference type="GO" id="GO:0016874">
    <property type="term" value="F:ligase activity"/>
    <property type="evidence" value="ECO:0007669"/>
    <property type="project" value="UniProtKB-KW"/>
</dbReference>
<accession>A0ABV7UV17</accession>
<dbReference type="InterPro" id="IPR042099">
    <property type="entry name" value="ANL_N_sf"/>
</dbReference>
<evidence type="ECO:0000256" key="1">
    <source>
        <dbReference type="SAM" id="MobiDB-lite"/>
    </source>
</evidence>
<dbReference type="RefSeq" id="WP_386709781.1">
    <property type="nucleotide sequence ID" value="NZ_JBHRYF010000008.1"/>
</dbReference>
<dbReference type="PANTHER" id="PTHR43767:SF1">
    <property type="entry name" value="NONRIBOSOMAL PEPTIDE SYNTHASE PES1 (EUROFUNG)-RELATED"/>
    <property type="match status" value="1"/>
</dbReference>
<dbReference type="SUPFAM" id="SSF56801">
    <property type="entry name" value="Acetyl-CoA synthetase-like"/>
    <property type="match status" value="1"/>
</dbReference>
<keyword evidence="4" id="KW-1185">Reference proteome</keyword>
<dbReference type="InterPro" id="IPR045851">
    <property type="entry name" value="AMP-bd_C_sf"/>
</dbReference>
<dbReference type="Pfam" id="PF00501">
    <property type="entry name" value="AMP-binding"/>
    <property type="match status" value="1"/>
</dbReference>
<dbReference type="Gene3D" id="3.30.300.30">
    <property type="match status" value="1"/>
</dbReference>
<dbReference type="CDD" id="cd05910">
    <property type="entry name" value="FACL_like_1"/>
    <property type="match status" value="1"/>
</dbReference>
<feature type="domain" description="AMP-dependent synthetase/ligase" evidence="2">
    <location>
        <begin position="15"/>
        <end position="391"/>
    </location>
</feature>
<dbReference type="PROSITE" id="PS00455">
    <property type="entry name" value="AMP_BINDING"/>
    <property type="match status" value="1"/>
</dbReference>
<evidence type="ECO:0000259" key="2">
    <source>
        <dbReference type="Pfam" id="PF00501"/>
    </source>
</evidence>
<evidence type="ECO:0000313" key="3">
    <source>
        <dbReference type="EMBL" id="MFC3660403.1"/>
    </source>
</evidence>
<name>A0ABV7UV17_9GAMM</name>
<feature type="region of interest" description="Disordered" evidence="1">
    <location>
        <begin position="408"/>
        <end position="453"/>
    </location>
</feature>
<dbReference type="EMBL" id="JBHRYF010000008">
    <property type="protein sequence ID" value="MFC3660403.1"/>
    <property type="molecule type" value="Genomic_DNA"/>
</dbReference>
<dbReference type="InterPro" id="IPR020845">
    <property type="entry name" value="AMP-binding_CS"/>
</dbReference>
<dbReference type="InterPro" id="IPR050237">
    <property type="entry name" value="ATP-dep_AMP-bd_enzyme"/>
</dbReference>
<protein>
    <submittedName>
        <fullName evidence="3">Fatty acid CoA ligase family protein</fullName>
    </submittedName>
</protein>
<sequence>MNPVCNIAAALPQLAAQRPDQVAIRCPGRGARYDVVLDYAQLDARSDAIAAGLARRGVARGTRTVVMVRPTPEFFLLMFALFKAGAVPVLVDPGIDKRALRQCLGEAQAEAFIGIPLSMLARRLLGWATSARVRVTTGARAWLADATLAQVERDGAGAGPQLCDTHPDDVAAILFTSGSTGVPKGVVYRHRHFTAQVDMLRTAFGMQAGGIDLPTFPPFALFDPALGLTSIIPDMDPTRPAAADPAKLLSAIERFGVTQLFGSPALMRVLAEHGAALPTVRCVTSAGAPVPADVVAKMQALLPDDAQFWTPYGATECLPVAAIEGRELLTLRERTEQGAGTCVGRPVAPNEVRIIQVSDEAIEHWSDALLVRPGQVGEITVAGPSATDSYFNRDAQTRLAKIRENVASAANSSASETSPASASGPLFRHGESDAGGNSLSRSEDTDRGEGASGQCERIVHRMGDLGYFDAQGRLWFCGRKSQRVVTAAGTLCTEQVEPVFNAHPEVRRTALVGIGAPGPQRPVLCVELRAGVARGAQPRIADELRHLGEGFVHTAQVDTFLFHPRFPVDIRHNAKIGRETLAAWAAKQLRRQA</sequence>
<evidence type="ECO:0000313" key="4">
    <source>
        <dbReference type="Proteomes" id="UP001595724"/>
    </source>
</evidence>
<feature type="compositionally biased region" description="Low complexity" evidence="1">
    <location>
        <begin position="408"/>
        <end position="423"/>
    </location>
</feature>